<dbReference type="EMBL" id="UXAU01000019">
    <property type="protein sequence ID" value="VDC23762.1"/>
    <property type="molecule type" value="Genomic_DNA"/>
</dbReference>
<keyword evidence="3" id="KW-1185">Reference proteome</keyword>
<organism evidence="2 3">
    <name type="scientific">Arthrobacter ulcerisalmonis</name>
    <dbReference type="NCBI Taxonomy" id="2483813"/>
    <lineage>
        <taxon>Bacteria</taxon>
        <taxon>Bacillati</taxon>
        <taxon>Actinomycetota</taxon>
        <taxon>Actinomycetes</taxon>
        <taxon>Micrococcales</taxon>
        <taxon>Micrococcaceae</taxon>
        <taxon>Arthrobacter</taxon>
    </lineage>
</organism>
<accession>A0A3P5WRJ6</accession>
<evidence type="ECO:0000313" key="3">
    <source>
        <dbReference type="Proteomes" id="UP000280861"/>
    </source>
</evidence>
<evidence type="ECO:0000256" key="1">
    <source>
        <dbReference type="SAM" id="MobiDB-lite"/>
    </source>
</evidence>
<proteinExistence type="predicted"/>
<dbReference type="OrthoDB" id="3700292at2"/>
<gene>
    <name evidence="2" type="ORF">PSET11_01211</name>
</gene>
<dbReference type="AlphaFoldDB" id="A0A3P5WRJ6"/>
<evidence type="ECO:0000313" key="2">
    <source>
        <dbReference type="EMBL" id="VDC23762.1"/>
    </source>
</evidence>
<sequence>MQGSFRLKGASLEEIHLKAVAKYGPGARIAAAELVTTKGVAGLFAGSKYEAVIHVDPTVIAGKPVGTVDAGTPEGGTAPAGRSALSGAAAVVPQPESGPHLLQRSAIASLLAAADATESRSNAPSGAGGDTVSTESDVFAKVLEQFTALSVPEPAETPIPSPVPAIPAVAQRPAEPSSRTAAAPRVPAPAVLAGAGDLIVLLGLGSDALDAALEMSLSRGGADVRTAGELTAFGHLHVDGRVAATAARAQAVENRQTVILAVGLGRRLAALPRMIPAIEALRADQVWAVVDVGRKSADSRTWLDAIAGALELSGLMSVGAAGTSTPESIDDLGWPVSDEDRHD</sequence>
<reference evidence="2 3" key="1">
    <citation type="submission" date="2018-11" db="EMBL/GenBank/DDBJ databases">
        <authorList>
            <person name="Criscuolo A."/>
        </authorList>
    </citation>
    <scope>NUCLEOTIDE SEQUENCE [LARGE SCALE GENOMIC DNA]</scope>
    <source>
        <strain evidence="2">AT11b</strain>
    </source>
</reference>
<dbReference type="Proteomes" id="UP000280861">
    <property type="component" value="Unassembled WGS sequence"/>
</dbReference>
<name>A0A3P5WRJ6_9MICC</name>
<feature type="region of interest" description="Disordered" evidence="1">
    <location>
        <begin position="323"/>
        <end position="343"/>
    </location>
</feature>
<dbReference type="RefSeq" id="WP_124091184.1">
    <property type="nucleotide sequence ID" value="NZ_CBCRYA010000003.1"/>
</dbReference>
<protein>
    <submittedName>
        <fullName evidence="2">Uncharacterized protein</fullName>
    </submittedName>
</protein>